<dbReference type="CDD" id="cd00383">
    <property type="entry name" value="trans_reg_C"/>
    <property type="match status" value="1"/>
</dbReference>
<evidence type="ECO:0000256" key="7">
    <source>
        <dbReference type="PROSITE-ProRule" id="PRU01091"/>
    </source>
</evidence>
<dbReference type="SUPFAM" id="SSF52172">
    <property type="entry name" value="CheY-like"/>
    <property type="match status" value="1"/>
</dbReference>
<feature type="DNA-binding region" description="OmpR/PhoB-type" evidence="7">
    <location>
        <begin position="144"/>
        <end position="243"/>
    </location>
</feature>
<dbReference type="PROSITE" id="PS50110">
    <property type="entry name" value="RESPONSE_REGULATORY"/>
    <property type="match status" value="1"/>
</dbReference>
<evidence type="ECO:0000256" key="4">
    <source>
        <dbReference type="ARBA" id="ARBA00023125"/>
    </source>
</evidence>
<keyword evidence="5" id="KW-0804">Transcription</keyword>
<evidence type="ECO:0000259" key="10">
    <source>
        <dbReference type="PROSITE" id="PS51755"/>
    </source>
</evidence>
<dbReference type="Gene3D" id="1.10.10.10">
    <property type="entry name" value="Winged helix-like DNA-binding domain superfamily/Winged helix DNA-binding domain"/>
    <property type="match status" value="1"/>
</dbReference>
<evidence type="ECO:0000313" key="12">
    <source>
        <dbReference type="Proteomes" id="UP000576152"/>
    </source>
</evidence>
<evidence type="ECO:0000256" key="6">
    <source>
        <dbReference type="PROSITE-ProRule" id="PRU00169"/>
    </source>
</evidence>
<reference evidence="11 12" key="1">
    <citation type="submission" date="2020-08" db="EMBL/GenBank/DDBJ databases">
        <title>Genomic Encyclopedia of Type Strains, Phase III (KMG-III): the genomes of soil and plant-associated and newly described type strains.</title>
        <authorList>
            <person name="Whitman W."/>
        </authorList>
    </citation>
    <scope>NUCLEOTIDE SEQUENCE [LARGE SCALE GENOMIC DNA]</scope>
    <source>
        <strain evidence="11 12">CECT 8572</strain>
    </source>
</reference>
<evidence type="ECO:0000256" key="5">
    <source>
        <dbReference type="ARBA" id="ARBA00023163"/>
    </source>
</evidence>
<dbReference type="PANTHER" id="PTHR48111:SF21">
    <property type="entry name" value="DNA-BINDING DUAL MASTER TRANSCRIPTIONAL REGULATOR RPAA"/>
    <property type="match status" value="1"/>
</dbReference>
<evidence type="ECO:0000259" key="9">
    <source>
        <dbReference type="PROSITE" id="PS50110"/>
    </source>
</evidence>
<dbReference type="SMART" id="SM00862">
    <property type="entry name" value="Trans_reg_C"/>
    <property type="match status" value="1"/>
</dbReference>
<keyword evidence="4 7" id="KW-0238">DNA-binding</keyword>
<dbReference type="Proteomes" id="UP000576152">
    <property type="component" value="Unassembled WGS sequence"/>
</dbReference>
<dbReference type="Pfam" id="PF00486">
    <property type="entry name" value="Trans_reg_C"/>
    <property type="match status" value="1"/>
</dbReference>
<dbReference type="InterPro" id="IPR011006">
    <property type="entry name" value="CheY-like_superfamily"/>
</dbReference>
<feature type="domain" description="OmpR/PhoB-type" evidence="10">
    <location>
        <begin position="144"/>
        <end position="243"/>
    </location>
</feature>
<dbReference type="Gene3D" id="3.40.50.2300">
    <property type="match status" value="1"/>
</dbReference>
<feature type="domain" description="Response regulatory" evidence="9">
    <location>
        <begin position="3"/>
        <end position="116"/>
    </location>
</feature>
<evidence type="ECO:0000256" key="2">
    <source>
        <dbReference type="ARBA" id="ARBA00023012"/>
    </source>
</evidence>
<proteinExistence type="predicted"/>
<organism evidence="11 12">
    <name type="scientific">Limimaricola variabilis</name>
    <dbReference type="NCBI Taxonomy" id="1492771"/>
    <lineage>
        <taxon>Bacteria</taxon>
        <taxon>Pseudomonadati</taxon>
        <taxon>Pseudomonadota</taxon>
        <taxon>Alphaproteobacteria</taxon>
        <taxon>Rhodobacterales</taxon>
        <taxon>Paracoccaceae</taxon>
        <taxon>Limimaricola</taxon>
    </lineage>
</organism>
<dbReference type="PANTHER" id="PTHR48111">
    <property type="entry name" value="REGULATOR OF RPOS"/>
    <property type="match status" value="1"/>
</dbReference>
<protein>
    <submittedName>
        <fullName evidence="11">Two-component system response regulator ChvI</fullName>
    </submittedName>
</protein>
<dbReference type="Gene3D" id="6.10.250.690">
    <property type="match status" value="1"/>
</dbReference>
<dbReference type="InterPro" id="IPR036388">
    <property type="entry name" value="WH-like_DNA-bd_sf"/>
</dbReference>
<dbReference type="InterPro" id="IPR001789">
    <property type="entry name" value="Sig_transdc_resp-reg_receiver"/>
</dbReference>
<dbReference type="PROSITE" id="PS51755">
    <property type="entry name" value="OMPR_PHOB"/>
    <property type="match status" value="1"/>
</dbReference>
<keyword evidence="1 6" id="KW-0597">Phosphoprotein</keyword>
<evidence type="ECO:0000313" key="11">
    <source>
        <dbReference type="EMBL" id="MBB3713408.1"/>
    </source>
</evidence>
<dbReference type="InterPro" id="IPR001867">
    <property type="entry name" value="OmpR/PhoB-type_DNA-bd"/>
</dbReference>
<name>A0ABR6HSH0_9RHOB</name>
<evidence type="ECO:0000256" key="1">
    <source>
        <dbReference type="ARBA" id="ARBA00022553"/>
    </source>
</evidence>
<comment type="caution">
    <text evidence="11">The sequence shown here is derived from an EMBL/GenBank/DDBJ whole genome shotgun (WGS) entry which is preliminary data.</text>
</comment>
<keyword evidence="12" id="KW-1185">Reference proteome</keyword>
<dbReference type="EMBL" id="JACIBX010000014">
    <property type="protein sequence ID" value="MBB3713408.1"/>
    <property type="molecule type" value="Genomic_DNA"/>
</dbReference>
<sequence length="244" mass="27436">MTRIAVVDDNLNLLISVSAALEAEGFEVSTYRDGASIIKEFPRFEPELVVLDVKMPGMDGLEVLEQLRQISQIPVILLSGKATELDEALGLRMGADDYVTKPFSQRVLTERISSQLRRREVRMAERGTPHVQSLGESDPDESDTPCIDHSKLAMDPRSFSVLWRNENVPLTKSEFALVYFLASNPDVIMSRDRLLDALNAEDENVTDRSIDGHIKRIRAKFRHVDEGFSSIETMYGIGYRYTGG</sequence>
<dbReference type="Pfam" id="PF00072">
    <property type="entry name" value="Response_reg"/>
    <property type="match status" value="1"/>
</dbReference>
<dbReference type="InterPro" id="IPR016032">
    <property type="entry name" value="Sig_transdc_resp-reg_C-effctor"/>
</dbReference>
<dbReference type="SMART" id="SM00448">
    <property type="entry name" value="REC"/>
    <property type="match status" value="1"/>
</dbReference>
<accession>A0ABR6HSH0</accession>
<evidence type="ECO:0000256" key="3">
    <source>
        <dbReference type="ARBA" id="ARBA00023015"/>
    </source>
</evidence>
<evidence type="ECO:0000256" key="8">
    <source>
        <dbReference type="SAM" id="MobiDB-lite"/>
    </source>
</evidence>
<feature type="modified residue" description="4-aspartylphosphate" evidence="6">
    <location>
        <position position="52"/>
    </location>
</feature>
<dbReference type="RefSeq" id="WP_183474887.1">
    <property type="nucleotide sequence ID" value="NZ_JACIBX010000014.1"/>
</dbReference>
<dbReference type="SUPFAM" id="SSF46894">
    <property type="entry name" value="C-terminal effector domain of the bipartite response regulators"/>
    <property type="match status" value="1"/>
</dbReference>
<dbReference type="InterPro" id="IPR039420">
    <property type="entry name" value="WalR-like"/>
</dbReference>
<gene>
    <name evidence="11" type="ORF">FHS00_003012</name>
</gene>
<feature type="region of interest" description="Disordered" evidence="8">
    <location>
        <begin position="124"/>
        <end position="144"/>
    </location>
</feature>
<keyword evidence="3" id="KW-0805">Transcription regulation</keyword>
<keyword evidence="2" id="KW-0902">Two-component regulatory system</keyword>